<feature type="region of interest" description="Disordered" evidence="1">
    <location>
        <begin position="35"/>
        <end position="64"/>
    </location>
</feature>
<name>A0A2K3LA00_TRIPR</name>
<dbReference type="AlphaFoldDB" id="A0A2K3LA00"/>
<dbReference type="EMBL" id="ASHM01028927">
    <property type="protein sequence ID" value="PNX75361.1"/>
    <property type="molecule type" value="Genomic_DNA"/>
</dbReference>
<evidence type="ECO:0000256" key="1">
    <source>
        <dbReference type="SAM" id="MobiDB-lite"/>
    </source>
</evidence>
<organism evidence="2 3">
    <name type="scientific">Trifolium pratense</name>
    <name type="common">Red clover</name>
    <dbReference type="NCBI Taxonomy" id="57577"/>
    <lineage>
        <taxon>Eukaryota</taxon>
        <taxon>Viridiplantae</taxon>
        <taxon>Streptophyta</taxon>
        <taxon>Embryophyta</taxon>
        <taxon>Tracheophyta</taxon>
        <taxon>Spermatophyta</taxon>
        <taxon>Magnoliopsida</taxon>
        <taxon>eudicotyledons</taxon>
        <taxon>Gunneridae</taxon>
        <taxon>Pentapetalae</taxon>
        <taxon>rosids</taxon>
        <taxon>fabids</taxon>
        <taxon>Fabales</taxon>
        <taxon>Fabaceae</taxon>
        <taxon>Papilionoideae</taxon>
        <taxon>50 kb inversion clade</taxon>
        <taxon>NPAAA clade</taxon>
        <taxon>Hologalegina</taxon>
        <taxon>IRL clade</taxon>
        <taxon>Trifolieae</taxon>
        <taxon>Trifolium</taxon>
    </lineage>
</organism>
<gene>
    <name evidence="2" type="ORF">L195_g031295</name>
</gene>
<evidence type="ECO:0000313" key="2">
    <source>
        <dbReference type="EMBL" id="PNX75361.1"/>
    </source>
</evidence>
<comment type="caution">
    <text evidence="2">The sequence shown here is derived from an EMBL/GenBank/DDBJ whole genome shotgun (WGS) entry which is preliminary data.</text>
</comment>
<dbReference type="Proteomes" id="UP000236291">
    <property type="component" value="Unassembled WGS sequence"/>
</dbReference>
<feature type="non-terminal residue" evidence="2">
    <location>
        <position position="1"/>
    </location>
</feature>
<reference evidence="2 3" key="2">
    <citation type="journal article" date="2017" name="Front. Plant Sci.">
        <title>Gene Classification and Mining of Molecular Markers Useful in Red Clover (Trifolium pratense) Breeding.</title>
        <authorList>
            <person name="Istvanek J."/>
            <person name="Dluhosova J."/>
            <person name="Dluhos P."/>
            <person name="Patkova L."/>
            <person name="Nedelnik J."/>
            <person name="Repkova J."/>
        </authorList>
    </citation>
    <scope>NUCLEOTIDE SEQUENCE [LARGE SCALE GENOMIC DNA]</scope>
    <source>
        <strain evidence="3">cv. Tatra</strain>
        <tissue evidence="2">Young leaves</tissue>
    </source>
</reference>
<proteinExistence type="predicted"/>
<accession>A0A2K3LA00</accession>
<evidence type="ECO:0000313" key="3">
    <source>
        <dbReference type="Proteomes" id="UP000236291"/>
    </source>
</evidence>
<protein>
    <submittedName>
        <fullName evidence="2">Uncharacterized protein</fullName>
    </submittedName>
</protein>
<reference evidence="2 3" key="1">
    <citation type="journal article" date="2014" name="Am. J. Bot.">
        <title>Genome assembly and annotation for red clover (Trifolium pratense; Fabaceae).</title>
        <authorList>
            <person name="Istvanek J."/>
            <person name="Jaros M."/>
            <person name="Krenek A."/>
            <person name="Repkova J."/>
        </authorList>
    </citation>
    <scope>NUCLEOTIDE SEQUENCE [LARGE SCALE GENOMIC DNA]</scope>
    <source>
        <strain evidence="3">cv. Tatra</strain>
        <tissue evidence="2">Young leaves</tissue>
    </source>
</reference>
<feature type="compositionally biased region" description="Gly residues" evidence="1">
    <location>
        <begin position="38"/>
        <end position="64"/>
    </location>
</feature>
<sequence>GNLDGKGNLEVSTRLNHKVVLMENNNENKHELSVTIRRGGGGGRGGGGKGGGGSGRGGGRGRAAGGGAAAGIIGAGVIGGSTYRGTHHSNSSATLLSAGPHVCVSTLILCLSFWL</sequence>